<dbReference type="PROSITE" id="PS50109">
    <property type="entry name" value="HIS_KIN"/>
    <property type="match status" value="1"/>
</dbReference>
<feature type="region of interest" description="Disordered" evidence="9">
    <location>
        <begin position="106"/>
        <end position="186"/>
    </location>
</feature>
<keyword evidence="10" id="KW-0472">Membrane</keyword>
<dbReference type="Gene3D" id="3.30.565.10">
    <property type="entry name" value="Histidine kinase-like ATPase, C-terminal domain"/>
    <property type="match status" value="1"/>
</dbReference>
<keyword evidence="10" id="KW-0812">Transmembrane</keyword>
<dbReference type="SUPFAM" id="SSF47384">
    <property type="entry name" value="Homodimeric domain of signal transducing histidine kinase"/>
    <property type="match status" value="1"/>
</dbReference>
<dbReference type="InterPro" id="IPR036097">
    <property type="entry name" value="HisK_dim/P_sf"/>
</dbReference>
<feature type="transmembrane region" description="Helical" evidence="10">
    <location>
        <begin position="234"/>
        <end position="255"/>
    </location>
</feature>
<organism evidence="13 14">
    <name type="scientific">Gemmata palustris</name>
    <dbReference type="NCBI Taxonomy" id="2822762"/>
    <lineage>
        <taxon>Bacteria</taxon>
        <taxon>Pseudomonadati</taxon>
        <taxon>Planctomycetota</taxon>
        <taxon>Planctomycetia</taxon>
        <taxon>Gemmatales</taxon>
        <taxon>Gemmataceae</taxon>
        <taxon>Gemmata</taxon>
    </lineage>
</organism>
<dbReference type="Pfam" id="PF00512">
    <property type="entry name" value="HisKA"/>
    <property type="match status" value="1"/>
</dbReference>
<dbReference type="PANTHER" id="PTHR43065:SF10">
    <property type="entry name" value="PEROXIDE STRESS-ACTIVATED HISTIDINE KINASE MAK3"/>
    <property type="match status" value="1"/>
</dbReference>
<feature type="domain" description="Histidine kinase" evidence="12">
    <location>
        <begin position="286"/>
        <end position="492"/>
    </location>
</feature>
<evidence type="ECO:0000256" key="8">
    <source>
        <dbReference type="ARBA" id="ARBA00023012"/>
    </source>
</evidence>
<proteinExistence type="predicted"/>
<evidence type="ECO:0000313" key="13">
    <source>
        <dbReference type="EMBL" id="MBP3956196.1"/>
    </source>
</evidence>
<feature type="chain" id="PRO_5045717781" description="histidine kinase" evidence="11">
    <location>
        <begin position="22"/>
        <end position="497"/>
    </location>
</feature>
<keyword evidence="4" id="KW-0808">Transferase</keyword>
<keyword evidence="3" id="KW-0597">Phosphoprotein</keyword>
<dbReference type="InterPro" id="IPR036890">
    <property type="entry name" value="HATPase_C_sf"/>
</dbReference>
<keyword evidence="11" id="KW-0732">Signal</keyword>
<evidence type="ECO:0000256" key="1">
    <source>
        <dbReference type="ARBA" id="ARBA00000085"/>
    </source>
</evidence>
<dbReference type="EMBL" id="JAGKQQ010000001">
    <property type="protein sequence ID" value="MBP3956196.1"/>
    <property type="molecule type" value="Genomic_DNA"/>
</dbReference>
<dbReference type="SMART" id="SM00387">
    <property type="entry name" value="HATPase_c"/>
    <property type="match status" value="1"/>
</dbReference>
<dbReference type="Gene3D" id="1.10.287.130">
    <property type="match status" value="1"/>
</dbReference>
<dbReference type="RefSeq" id="WP_210654221.1">
    <property type="nucleotide sequence ID" value="NZ_JAGKQQ010000001.1"/>
</dbReference>
<evidence type="ECO:0000256" key="3">
    <source>
        <dbReference type="ARBA" id="ARBA00022553"/>
    </source>
</evidence>
<comment type="catalytic activity">
    <reaction evidence="1">
        <text>ATP + protein L-histidine = ADP + protein N-phospho-L-histidine.</text>
        <dbReference type="EC" id="2.7.13.3"/>
    </reaction>
</comment>
<keyword evidence="6" id="KW-0418">Kinase</keyword>
<evidence type="ECO:0000313" key="14">
    <source>
        <dbReference type="Proteomes" id="UP000676565"/>
    </source>
</evidence>
<dbReference type="SMART" id="SM00388">
    <property type="entry name" value="HisKA"/>
    <property type="match status" value="1"/>
</dbReference>
<accession>A0ABS5BR55</accession>
<evidence type="ECO:0000259" key="12">
    <source>
        <dbReference type="PROSITE" id="PS50109"/>
    </source>
</evidence>
<dbReference type="InterPro" id="IPR003661">
    <property type="entry name" value="HisK_dim/P_dom"/>
</dbReference>
<dbReference type="PRINTS" id="PR00344">
    <property type="entry name" value="BCTRLSENSOR"/>
</dbReference>
<keyword evidence="5" id="KW-0547">Nucleotide-binding</keyword>
<feature type="signal peptide" evidence="11">
    <location>
        <begin position="1"/>
        <end position="21"/>
    </location>
</feature>
<evidence type="ECO:0000256" key="10">
    <source>
        <dbReference type="SAM" id="Phobius"/>
    </source>
</evidence>
<protein>
    <recommendedName>
        <fullName evidence="2">histidine kinase</fullName>
        <ecNumber evidence="2">2.7.13.3</ecNumber>
    </recommendedName>
</protein>
<evidence type="ECO:0000256" key="9">
    <source>
        <dbReference type="SAM" id="MobiDB-lite"/>
    </source>
</evidence>
<keyword evidence="14" id="KW-1185">Reference proteome</keyword>
<dbReference type="CDD" id="cd00082">
    <property type="entry name" value="HisKA"/>
    <property type="match status" value="1"/>
</dbReference>
<dbReference type="Pfam" id="PF02518">
    <property type="entry name" value="HATPase_c"/>
    <property type="match status" value="1"/>
</dbReference>
<dbReference type="SUPFAM" id="SSF55874">
    <property type="entry name" value="ATPase domain of HSP90 chaperone/DNA topoisomerase II/histidine kinase"/>
    <property type="match status" value="1"/>
</dbReference>
<dbReference type="InterPro" id="IPR005467">
    <property type="entry name" value="His_kinase_dom"/>
</dbReference>
<keyword evidence="7" id="KW-0067">ATP-binding</keyword>
<dbReference type="EC" id="2.7.13.3" evidence="2"/>
<evidence type="ECO:0000256" key="5">
    <source>
        <dbReference type="ARBA" id="ARBA00022741"/>
    </source>
</evidence>
<feature type="compositionally biased region" description="Basic and acidic residues" evidence="9">
    <location>
        <begin position="116"/>
        <end position="147"/>
    </location>
</feature>
<evidence type="ECO:0000256" key="7">
    <source>
        <dbReference type="ARBA" id="ARBA00022840"/>
    </source>
</evidence>
<name>A0ABS5BR55_9BACT</name>
<reference evidence="13 14" key="1">
    <citation type="submission" date="2021-04" db="EMBL/GenBank/DDBJ databases">
        <authorList>
            <person name="Ivanova A."/>
        </authorList>
    </citation>
    <scope>NUCLEOTIDE SEQUENCE [LARGE SCALE GENOMIC DNA]</scope>
    <source>
        <strain evidence="13 14">G18</strain>
    </source>
</reference>
<evidence type="ECO:0000256" key="6">
    <source>
        <dbReference type="ARBA" id="ARBA00022777"/>
    </source>
</evidence>
<keyword evidence="8" id="KW-0902">Two-component regulatory system</keyword>
<dbReference type="PANTHER" id="PTHR43065">
    <property type="entry name" value="SENSOR HISTIDINE KINASE"/>
    <property type="match status" value="1"/>
</dbReference>
<dbReference type="InterPro" id="IPR004358">
    <property type="entry name" value="Sig_transdc_His_kin-like_C"/>
</dbReference>
<evidence type="ECO:0000256" key="4">
    <source>
        <dbReference type="ARBA" id="ARBA00022679"/>
    </source>
</evidence>
<sequence length="497" mass="51722">MGWARVTVVVVVFAVSLAALAASSALALWGGADELAARDQLRAAATELGAAARGPVHELPTDDAGSVVPEPDTRRLTEIARRVLTNYPGTEGGFYFVRSDQFAGTVVSGAGPEPPVTDRKGAEKTGHEPKADQKKGGKKDGDKKGGTRPDAPGAPVRRDPPPLEAPSIRQQCREVAGTEPGWPPVVEVRDVGPSRVAVAALAVGDERPARAAVWVMVRLTGPEQQKARLARLQAATGLSLGGVVLALGLTGGLAASLRREARRRAALGDELRKAEHLAILGRLLAGVAHEVRTPLTAIRSTVQLWERLPAQARTPESLAAVVGSVDRLNELVGRLLLFARAGHESYRSVGFNAVTAEVLELVRARADAQGVTIEADLAPDLPPVPGAAQAIGQVVLNLVTNALQAMPGGGRLTCRTRAARGRVELAVSDTGPGVAPDARDRVFEPFFTTRSDGTGLGLALCREVARQHGGDVALDPAGGPGATFRFTLPVTVGGPPA</sequence>
<evidence type="ECO:0000256" key="11">
    <source>
        <dbReference type="SAM" id="SignalP"/>
    </source>
</evidence>
<dbReference type="InterPro" id="IPR003594">
    <property type="entry name" value="HATPase_dom"/>
</dbReference>
<dbReference type="Proteomes" id="UP000676565">
    <property type="component" value="Unassembled WGS sequence"/>
</dbReference>
<keyword evidence="10" id="KW-1133">Transmembrane helix</keyword>
<evidence type="ECO:0000256" key="2">
    <source>
        <dbReference type="ARBA" id="ARBA00012438"/>
    </source>
</evidence>
<comment type="caution">
    <text evidence="13">The sequence shown here is derived from an EMBL/GenBank/DDBJ whole genome shotgun (WGS) entry which is preliminary data.</text>
</comment>
<gene>
    <name evidence="13" type="ORF">J8F10_12970</name>
</gene>